<organism evidence="1">
    <name type="scientific">Arion vulgaris</name>
    <dbReference type="NCBI Taxonomy" id="1028688"/>
    <lineage>
        <taxon>Eukaryota</taxon>
        <taxon>Metazoa</taxon>
        <taxon>Spiralia</taxon>
        <taxon>Lophotrochozoa</taxon>
        <taxon>Mollusca</taxon>
        <taxon>Gastropoda</taxon>
        <taxon>Heterobranchia</taxon>
        <taxon>Euthyneura</taxon>
        <taxon>Panpulmonata</taxon>
        <taxon>Eupulmonata</taxon>
        <taxon>Stylommatophora</taxon>
        <taxon>Helicina</taxon>
        <taxon>Arionoidea</taxon>
        <taxon>Arionidae</taxon>
        <taxon>Arion</taxon>
    </lineage>
</organism>
<feature type="non-terminal residue" evidence="1">
    <location>
        <position position="49"/>
    </location>
</feature>
<dbReference type="AlphaFoldDB" id="A0A0B6XX12"/>
<accession>A0A0B6XX12</accession>
<gene>
    <name evidence="1" type="primary">ORF4559</name>
</gene>
<proteinExistence type="predicted"/>
<dbReference type="EMBL" id="HACG01001727">
    <property type="protein sequence ID" value="CEK48592.1"/>
    <property type="molecule type" value="Transcribed_RNA"/>
</dbReference>
<evidence type="ECO:0000313" key="1">
    <source>
        <dbReference type="EMBL" id="CEK48592.1"/>
    </source>
</evidence>
<sequence>MNKINKGIINHVVDLLRTLSDVNHFQQSICQSKAVFSKIFWGHAPPKPF</sequence>
<protein>
    <submittedName>
        <fullName evidence="1">Uncharacterized protein</fullName>
    </submittedName>
</protein>
<name>A0A0B6XX12_9EUPU</name>
<reference evidence="1" key="1">
    <citation type="submission" date="2014-12" db="EMBL/GenBank/DDBJ databases">
        <title>Insight into the proteome of Arion vulgaris.</title>
        <authorList>
            <person name="Aradska J."/>
            <person name="Bulat T."/>
            <person name="Smidak R."/>
            <person name="Sarate P."/>
            <person name="Gangsoo J."/>
            <person name="Sialana F."/>
            <person name="Bilban M."/>
            <person name="Lubec G."/>
        </authorList>
    </citation>
    <scope>NUCLEOTIDE SEQUENCE</scope>
    <source>
        <tissue evidence="1">Skin</tissue>
    </source>
</reference>